<keyword evidence="4 5" id="KW-0406">Ion transport</keyword>
<keyword evidence="8" id="KW-1185">Reference proteome</keyword>
<organism evidence="7 8">
    <name type="scientific">Myxozyma melibiosi</name>
    <dbReference type="NCBI Taxonomy" id="54550"/>
    <lineage>
        <taxon>Eukaryota</taxon>
        <taxon>Fungi</taxon>
        <taxon>Dikarya</taxon>
        <taxon>Ascomycota</taxon>
        <taxon>Saccharomycotina</taxon>
        <taxon>Lipomycetes</taxon>
        <taxon>Lipomycetales</taxon>
        <taxon>Lipomycetaceae</taxon>
        <taxon>Myxozyma</taxon>
    </lineage>
</organism>
<feature type="domain" description="ATPase V1 complex subunit H C-terminal" evidence="6">
    <location>
        <begin position="322"/>
        <end position="438"/>
    </location>
</feature>
<evidence type="ECO:0000256" key="2">
    <source>
        <dbReference type="ARBA" id="ARBA00022448"/>
    </source>
</evidence>
<dbReference type="PANTHER" id="PTHR10698:SF0">
    <property type="entry name" value="V-TYPE PROTON ATPASE SUBUNIT H"/>
    <property type="match status" value="1"/>
</dbReference>
<dbReference type="InterPro" id="IPR016024">
    <property type="entry name" value="ARM-type_fold"/>
</dbReference>
<gene>
    <name evidence="7" type="ORF">BZA70DRAFT_279505</name>
</gene>
<dbReference type="Pfam" id="PF03224">
    <property type="entry name" value="V-ATPase_H_N"/>
    <property type="match status" value="1"/>
</dbReference>
<dbReference type="Pfam" id="PF11698">
    <property type="entry name" value="V-ATPase_H_C"/>
    <property type="match status" value="1"/>
</dbReference>
<dbReference type="InterPro" id="IPR011989">
    <property type="entry name" value="ARM-like"/>
</dbReference>
<evidence type="ECO:0000256" key="1">
    <source>
        <dbReference type="ARBA" id="ARBA00008613"/>
    </source>
</evidence>
<dbReference type="PIRSF" id="PIRSF032184">
    <property type="entry name" value="ATPase_V1_H"/>
    <property type="match status" value="1"/>
</dbReference>
<comment type="function">
    <text evidence="5">Subunit of the V1 complex of vacuolar(H+)-ATPase (V-ATPase), a multisubunit enzyme composed of a peripheral complex (V1) that hydrolyzes ATP and a membrane integral complex (V0) that translocates protons. V-ATPase is responsible for acidifying and maintaining the pH of intracellular compartments.</text>
</comment>
<dbReference type="InterPro" id="IPR004908">
    <property type="entry name" value="ATPase_V1-cplx_hsu"/>
</dbReference>
<dbReference type="Proteomes" id="UP001498771">
    <property type="component" value="Unassembled WGS sequence"/>
</dbReference>
<evidence type="ECO:0000259" key="6">
    <source>
        <dbReference type="Pfam" id="PF11698"/>
    </source>
</evidence>
<dbReference type="RefSeq" id="XP_064767611.1">
    <property type="nucleotide sequence ID" value="XM_064912787.1"/>
</dbReference>
<dbReference type="EMBL" id="JBBJBU010000007">
    <property type="protein sequence ID" value="KAK7204578.1"/>
    <property type="molecule type" value="Genomic_DNA"/>
</dbReference>
<evidence type="ECO:0000256" key="5">
    <source>
        <dbReference type="PIRNR" id="PIRNR032184"/>
    </source>
</evidence>
<keyword evidence="2 5" id="KW-0813">Transport</keyword>
<evidence type="ECO:0000256" key="4">
    <source>
        <dbReference type="ARBA" id="ARBA00023065"/>
    </source>
</evidence>
<comment type="caution">
    <text evidence="7">The sequence shown here is derived from an EMBL/GenBank/DDBJ whole genome shotgun (WGS) entry which is preliminary data.</text>
</comment>
<accession>A0ABR1F3Z8</accession>
<dbReference type="GeneID" id="90038299"/>
<evidence type="ECO:0000256" key="3">
    <source>
        <dbReference type="ARBA" id="ARBA00022781"/>
    </source>
</evidence>
<dbReference type="Gene3D" id="1.25.40.150">
    <property type="entry name" value="V-type ATPase, subunit H, C-terminal domain"/>
    <property type="match status" value="1"/>
</dbReference>
<dbReference type="InterPro" id="IPR038497">
    <property type="entry name" value="ATPase_V1-cplx_hsu_C_sf"/>
</dbReference>
<comment type="similarity">
    <text evidence="1 5">Belongs to the V-ATPase H subunit family.</text>
</comment>
<dbReference type="SUPFAM" id="SSF48371">
    <property type="entry name" value="ARM repeat"/>
    <property type="match status" value="1"/>
</dbReference>
<keyword evidence="3 5" id="KW-0375">Hydrogen ion transport</keyword>
<name>A0ABR1F3Z8_9ASCO</name>
<dbReference type="PANTHER" id="PTHR10698">
    <property type="entry name" value="V-TYPE PROTON ATPASE SUBUNIT H"/>
    <property type="match status" value="1"/>
</dbReference>
<sequence>MSTEAIEEVPSPNSVIFSNAYIDERVSEVCSETIAWEQQGLSEEHVAALKAIDKVPISEAIAIVEKNPTLYAFVFCTILLKVTSTDVLKYALALTSAVLLDSKSFAAALNGLPTICSPLTALLDSEDAVAALLAAKVIILMIISSESPSVEIVEKLFACTHSKLATSDEYSLKDLAAQAYGAILSVKCTRPLFWSKITTYGPPLLENLKSGRGGLQLQYYSVLVFWLLSFEQEPAESMNKTCDIIAIVMEILKVAIKEKIIRVSTLLFTNLITLAPEQNVSSLLVVGGLPVIKSMAQRKWSDSELEEDLTNLASILQEAQDKMSTFDEYLTELTTGRLRWSPAHKSVDFWKRNAELFKEDDWKLLKELAKIISTSDDNTVLAVASNDISYIVGELPEGLIVLNSMGTKTKIMEMMAHPDAEVKYNALKATQVFVARTFA</sequence>
<comment type="subunit">
    <text evidence="5">V-ATPase is a heteromultimeric enzyme made up of two complexes: the ATP-hydrolytic V1 complex and the proton translocation V0 complex.</text>
</comment>
<evidence type="ECO:0000313" key="7">
    <source>
        <dbReference type="EMBL" id="KAK7204578.1"/>
    </source>
</evidence>
<reference evidence="7 8" key="1">
    <citation type="submission" date="2024-03" db="EMBL/GenBank/DDBJ databases">
        <title>Genome-scale model development and genomic sequencing of the oleaginous clade Lipomyces.</title>
        <authorList>
            <consortium name="Lawrence Berkeley National Laboratory"/>
            <person name="Czajka J.J."/>
            <person name="Han Y."/>
            <person name="Kim J."/>
            <person name="Mondo S.J."/>
            <person name="Hofstad B.A."/>
            <person name="Robles A."/>
            <person name="Haridas S."/>
            <person name="Riley R."/>
            <person name="LaButti K."/>
            <person name="Pangilinan J."/>
            <person name="Andreopoulos W."/>
            <person name="Lipzen A."/>
            <person name="Yan J."/>
            <person name="Wang M."/>
            <person name="Ng V."/>
            <person name="Grigoriev I.V."/>
            <person name="Spatafora J.W."/>
            <person name="Magnuson J.K."/>
            <person name="Baker S.E."/>
            <person name="Pomraning K.R."/>
        </authorList>
    </citation>
    <scope>NUCLEOTIDE SEQUENCE [LARGE SCALE GENOMIC DNA]</scope>
    <source>
        <strain evidence="7 8">Phaff 52-87</strain>
    </source>
</reference>
<dbReference type="Gene3D" id="1.25.10.10">
    <property type="entry name" value="Leucine-rich Repeat Variant"/>
    <property type="match status" value="1"/>
</dbReference>
<protein>
    <recommendedName>
        <fullName evidence="5">V-type proton ATPase subunit H</fullName>
    </recommendedName>
</protein>
<evidence type="ECO:0000313" key="8">
    <source>
        <dbReference type="Proteomes" id="UP001498771"/>
    </source>
</evidence>
<dbReference type="InterPro" id="IPR011987">
    <property type="entry name" value="ATPase_V1-cplx_hsu_C"/>
</dbReference>
<proteinExistence type="inferred from homology"/>